<feature type="region of interest" description="Disordered" evidence="1">
    <location>
        <begin position="75"/>
        <end position="114"/>
    </location>
</feature>
<dbReference type="EMBL" id="JAABOA010000282">
    <property type="protein sequence ID" value="KAF9584977.1"/>
    <property type="molecule type" value="Genomic_DNA"/>
</dbReference>
<evidence type="ECO:0000313" key="4">
    <source>
        <dbReference type="Proteomes" id="UP000780801"/>
    </source>
</evidence>
<proteinExistence type="predicted"/>
<feature type="signal peptide" evidence="2">
    <location>
        <begin position="1"/>
        <end position="19"/>
    </location>
</feature>
<comment type="caution">
    <text evidence="3">The sequence shown here is derived from an EMBL/GenBank/DDBJ whole genome shotgun (WGS) entry which is preliminary data.</text>
</comment>
<keyword evidence="2" id="KW-0732">Signal</keyword>
<dbReference type="AlphaFoldDB" id="A0A9P6G007"/>
<reference evidence="3" key="1">
    <citation type="journal article" date="2020" name="Fungal Divers.">
        <title>Resolving the Mortierellaceae phylogeny through synthesis of multi-gene phylogenetics and phylogenomics.</title>
        <authorList>
            <person name="Vandepol N."/>
            <person name="Liber J."/>
            <person name="Desiro A."/>
            <person name="Na H."/>
            <person name="Kennedy M."/>
            <person name="Barry K."/>
            <person name="Grigoriev I.V."/>
            <person name="Miller A.N."/>
            <person name="O'Donnell K."/>
            <person name="Stajich J.E."/>
            <person name="Bonito G."/>
        </authorList>
    </citation>
    <scope>NUCLEOTIDE SEQUENCE</scope>
    <source>
        <strain evidence="3">KOD1015</strain>
    </source>
</reference>
<sequence length="141" mass="14271">MKNLSLVLAATTLAAFAQADMIQINNPTAGTSWTAGVANFVGWTDLTVPLTVAPGTYSIVVRTAPQMSYTNMFTITNPTVGPPETNNPPTSPGTNGTNSGSNTPSTGSSGGKSSDAVKTSSLCQVLASVGLAAFTAAQFLL</sequence>
<feature type="compositionally biased region" description="Low complexity" evidence="1">
    <location>
        <begin position="92"/>
        <end position="107"/>
    </location>
</feature>
<dbReference type="Proteomes" id="UP000780801">
    <property type="component" value="Unassembled WGS sequence"/>
</dbReference>
<organism evidence="3 4">
    <name type="scientific">Lunasporangiospora selenospora</name>
    <dbReference type="NCBI Taxonomy" id="979761"/>
    <lineage>
        <taxon>Eukaryota</taxon>
        <taxon>Fungi</taxon>
        <taxon>Fungi incertae sedis</taxon>
        <taxon>Mucoromycota</taxon>
        <taxon>Mortierellomycotina</taxon>
        <taxon>Mortierellomycetes</taxon>
        <taxon>Mortierellales</taxon>
        <taxon>Mortierellaceae</taxon>
        <taxon>Lunasporangiospora</taxon>
    </lineage>
</organism>
<accession>A0A9P6G007</accession>
<protein>
    <submittedName>
        <fullName evidence="3">Uncharacterized protein</fullName>
    </submittedName>
</protein>
<feature type="chain" id="PRO_5040340568" evidence="2">
    <location>
        <begin position="20"/>
        <end position="141"/>
    </location>
</feature>
<evidence type="ECO:0000256" key="1">
    <source>
        <dbReference type="SAM" id="MobiDB-lite"/>
    </source>
</evidence>
<evidence type="ECO:0000256" key="2">
    <source>
        <dbReference type="SAM" id="SignalP"/>
    </source>
</evidence>
<name>A0A9P6G007_9FUNG</name>
<keyword evidence="4" id="KW-1185">Reference proteome</keyword>
<evidence type="ECO:0000313" key="3">
    <source>
        <dbReference type="EMBL" id="KAF9584977.1"/>
    </source>
</evidence>
<gene>
    <name evidence="3" type="ORF">BGW38_004410</name>
</gene>